<feature type="transmembrane region" description="Helical" evidence="7">
    <location>
        <begin position="56"/>
        <end position="73"/>
    </location>
</feature>
<evidence type="ECO:0000256" key="6">
    <source>
        <dbReference type="ARBA" id="ARBA00023136"/>
    </source>
</evidence>
<evidence type="ECO:0000259" key="8">
    <source>
        <dbReference type="Pfam" id="PF02308"/>
    </source>
</evidence>
<dbReference type="Proteomes" id="UP000787472">
    <property type="component" value="Unassembled WGS sequence"/>
</dbReference>
<evidence type="ECO:0000256" key="1">
    <source>
        <dbReference type="ARBA" id="ARBA00004651"/>
    </source>
</evidence>
<dbReference type="AlphaFoldDB" id="A0A9E5JTX5"/>
<accession>A0A9E5JTX5</accession>
<evidence type="ECO:0000313" key="10">
    <source>
        <dbReference type="Proteomes" id="UP000787472"/>
    </source>
</evidence>
<dbReference type="EMBL" id="JAAONZ010000004">
    <property type="protein sequence ID" value="NHO65518.1"/>
    <property type="molecule type" value="Genomic_DNA"/>
</dbReference>
<comment type="caution">
    <text evidence="9">The sequence shown here is derived from an EMBL/GenBank/DDBJ whole genome shotgun (WGS) entry which is preliminary data.</text>
</comment>
<comment type="subcellular location">
    <subcellularLocation>
        <location evidence="7">Cell inner membrane</location>
        <topology evidence="7">Multi-pass membrane protein</topology>
    </subcellularLocation>
    <subcellularLocation>
        <location evidence="1">Cell membrane</location>
        <topology evidence="1">Multi-pass membrane protein</topology>
    </subcellularLocation>
</comment>
<keyword evidence="3" id="KW-1003">Cell membrane</keyword>
<evidence type="ECO:0000256" key="5">
    <source>
        <dbReference type="ARBA" id="ARBA00022989"/>
    </source>
</evidence>
<name>A0A9E5JTX5_9GAMM</name>
<evidence type="ECO:0000256" key="3">
    <source>
        <dbReference type="ARBA" id="ARBA00022475"/>
    </source>
</evidence>
<gene>
    <name evidence="9" type="ORF">G8770_08205</name>
</gene>
<keyword evidence="7" id="KW-0997">Cell inner membrane</keyword>
<keyword evidence="6 7" id="KW-0472">Membrane</keyword>
<protein>
    <recommendedName>
        <fullName evidence="7">Protein MgtC</fullName>
    </recommendedName>
</protein>
<dbReference type="GO" id="GO:0005886">
    <property type="term" value="C:plasma membrane"/>
    <property type="evidence" value="ECO:0007669"/>
    <property type="project" value="UniProtKB-SubCell"/>
</dbReference>
<dbReference type="Pfam" id="PF02308">
    <property type="entry name" value="MgtC"/>
    <property type="match status" value="1"/>
</dbReference>
<keyword evidence="5 7" id="KW-1133">Transmembrane helix</keyword>
<dbReference type="InterPro" id="IPR003416">
    <property type="entry name" value="MgtC/SapB/SrpB/YhiD_fam"/>
</dbReference>
<feature type="transmembrane region" description="Helical" evidence="7">
    <location>
        <begin position="118"/>
        <end position="138"/>
    </location>
</feature>
<reference evidence="9" key="1">
    <citation type="submission" date="2020-03" db="EMBL/GenBank/DDBJ databases">
        <authorList>
            <person name="Guo F."/>
        </authorList>
    </citation>
    <scope>NUCLEOTIDE SEQUENCE</scope>
    <source>
        <strain evidence="9">JCM 30134</strain>
    </source>
</reference>
<proteinExistence type="inferred from homology"/>
<evidence type="ECO:0000256" key="4">
    <source>
        <dbReference type="ARBA" id="ARBA00022692"/>
    </source>
</evidence>
<feature type="domain" description="MgtC/SapB/SrpB/YhiD N-terminal" evidence="8">
    <location>
        <begin position="33"/>
        <end position="163"/>
    </location>
</feature>
<sequence>MNSSLFYTLKGIVKNRVDWGGRVEFIGEPFVRLLTALLIGGVIGMDRAYRGRAAGFRTHILVCLASCVSMLLMDFQWLTEATENPDVIRMDPARMAQGIMTGIGFLGAGVIMQDRSSVRGLTTAASIWITASIGIVVGTGYYELAVIATLLTLITLAIFNKLVDVLPIRRYAFLMMKFNRGEHWVEQNIRELLSEHEIVVSSLTYKLSDMGQSLAYQMTVRTTDLKRYKAVAEALLDTPAVIEFNLRPLGD</sequence>
<evidence type="ECO:0000256" key="2">
    <source>
        <dbReference type="ARBA" id="ARBA00009298"/>
    </source>
</evidence>
<feature type="transmembrane region" description="Helical" evidence="7">
    <location>
        <begin position="144"/>
        <end position="163"/>
    </location>
</feature>
<evidence type="ECO:0000256" key="7">
    <source>
        <dbReference type="RuleBase" id="RU365041"/>
    </source>
</evidence>
<dbReference type="PANTHER" id="PTHR33778">
    <property type="entry name" value="PROTEIN MGTC"/>
    <property type="match status" value="1"/>
</dbReference>
<organism evidence="9 10">
    <name type="scientific">Pseudomaricurvus hydrocarbonicus</name>
    <dbReference type="NCBI Taxonomy" id="1470433"/>
    <lineage>
        <taxon>Bacteria</taxon>
        <taxon>Pseudomonadati</taxon>
        <taxon>Pseudomonadota</taxon>
        <taxon>Gammaproteobacteria</taxon>
        <taxon>Cellvibrionales</taxon>
        <taxon>Cellvibrionaceae</taxon>
        <taxon>Pseudomaricurvus</taxon>
    </lineage>
</organism>
<feature type="transmembrane region" description="Helical" evidence="7">
    <location>
        <begin position="93"/>
        <end position="111"/>
    </location>
</feature>
<dbReference type="PANTHER" id="PTHR33778:SF1">
    <property type="entry name" value="MAGNESIUM TRANSPORTER YHID-RELATED"/>
    <property type="match status" value="1"/>
</dbReference>
<dbReference type="PRINTS" id="PR01837">
    <property type="entry name" value="MGTCSAPBPROT"/>
</dbReference>
<keyword evidence="4 7" id="KW-0812">Transmembrane</keyword>
<feature type="transmembrane region" description="Helical" evidence="7">
    <location>
        <begin position="30"/>
        <end position="49"/>
    </location>
</feature>
<keyword evidence="10" id="KW-1185">Reference proteome</keyword>
<comment type="similarity">
    <text evidence="2 7">Belongs to the MgtC/SapB family.</text>
</comment>
<evidence type="ECO:0000313" key="9">
    <source>
        <dbReference type="EMBL" id="NHO65518.1"/>
    </source>
</evidence>
<dbReference type="InterPro" id="IPR049177">
    <property type="entry name" value="MgtC_SapB_SrpB_YhiD_N"/>
</dbReference>